<proteinExistence type="predicted"/>
<comment type="caution">
    <text evidence="2">The sequence shown here is derived from an EMBL/GenBank/DDBJ whole genome shotgun (WGS) entry which is preliminary data.</text>
</comment>
<name>A0ABW0N6Z6_9ACTN</name>
<dbReference type="Gene3D" id="2.30.30.440">
    <property type="entry name" value="Domain of unknown function DUF1918"/>
    <property type="match status" value="1"/>
</dbReference>
<protein>
    <submittedName>
        <fullName evidence="2">DUF1918 domain-containing protein</fullName>
    </submittedName>
</protein>
<dbReference type="Pfam" id="PF08940">
    <property type="entry name" value="DUF1918"/>
    <property type="match status" value="1"/>
</dbReference>
<organism evidence="2 3">
    <name type="scientific">Nocardioides caricicola</name>
    <dbReference type="NCBI Taxonomy" id="634770"/>
    <lineage>
        <taxon>Bacteria</taxon>
        <taxon>Bacillati</taxon>
        <taxon>Actinomycetota</taxon>
        <taxon>Actinomycetes</taxon>
        <taxon>Propionibacteriales</taxon>
        <taxon>Nocardioidaceae</taxon>
        <taxon>Nocardioides</taxon>
    </lineage>
</organism>
<sequence length="73" mass="7771">MFATVGDRLIVRSAQVGGPVRDGEIVEVRHEDGSPPYVVRWSDTGREALVYPGDDAVVHHFDHGGPATSGASD</sequence>
<evidence type="ECO:0000313" key="2">
    <source>
        <dbReference type="EMBL" id="MFC5495791.1"/>
    </source>
</evidence>
<dbReference type="EMBL" id="JBHSMD010000011">
    <property type="protein sequence ID" value="MFC5495791.1"/>
    <property type="molecule type" value="Genomic_DNA"/>
</dbReference>
<reference evidence="3" key="1">
    <citation type="journal article" date="2019" name="Int. J. Syst. Evol. Microbiol.">
        <title>The Global Catalogue of Microorganisms (GCM) 10K type strain sequencing project: providing services to taxonomists for standard genome sequencing and annotation.</title>
        <authorList>
            <consortium name="The Broad Institute Genomics Platform"/>
            <consortium name="The Broad Institute Genome Sequencing Center for Infectious Disease"/>
            <person name="Wu L."/>
            <person name="Ma J."/>
        </authorList>
    </citation>
    <scope>NUCLEOTIDE SEQUENCE [LARGE SCALE GENOMIC DNA]</scope>
    <source>
        <strain evidence="3">KACC 13778</strain>
    </source>
</reference>
<dbReference type="InterPro" id="IPR015035">
    <property type="entry name" value="DUF1918"/>
</dbReference>
<evidence type="ECO:0000313" key="3">
    <source>
        <dbReference type="Proteomes" id="UP001595956"/>
    </source>
</evidence>
<gene>
    <name evidence="2" type="ORF">ACFPKY_21980</name>
</gene>
<keyword evidence="3" id="KW-1185">Reference proteome</keyword>
<evidence type="ECO:0000259" key="1">
    <source>
        <dbReference type="Pfam" id="PF08940"/>
    </source>
</evidence>
<feature type="domain" description="DUF1918" evidence="1">
    <location>
        <begin position="1"/>
        <end position="58"/>
    </location>
</feature>
<accession>A0ABW0N6Z6</accession>
<dbReference type="Proteomes" id="UP001595956">
    <property type="component" value="Unassembled WGS sequence"/>
</dbReference>
<dbReference type="SUPFAM" id="SSF50118">
    <property type="entry name" value="Cell growth inhibitor/plasmid maintenance toxic component"/>
    <property type="match status" value="1"/>
</dbReference>
<dbReference type="RefSeq" id="WP_345182370.1">
    <property type="nucleotide sequence ID" value="NZ_BAABFQ010000010.1"/>
</dbReference>